<dbReference type="Gene3D" id="1.10.630.10">
    <property type="entry name" value="Cytochrome P450"/>
    <property type="match status" value="1"/>
</dbReference>
<keyword evidence="10" id="KW-1185">Reference proteome</keyword>
<dbReference type="GO" id="GO:0004497">
    <property type="term" value="F:monooxygenase activity"/>
    <property type="evidence" value="ECO:0007669"/>
    <property type="project" value="UniProtKB-KW"/>
</dbReference>
<evidence type="ECO:0000256" key="6">
    <source>
        <dbReference type="ARBA" id="ARBA00023004"/>
    </source>
</evidence>
<protein>
    <submittedName>
        <fullName evidence="9">Uncharacterized protein</fullName>
    </submittedName>
</protein>
<dbReference type="Proteomes" id="UP000183567">
    <property type="component" value="Unassembled WGS sequence"/>
</dbReference>
<feature type="transmembrane region" description="Helical" evidence="8">
    <location>
        <begin position="14"/>
        <end position="32"/>
    </location>
</feature>
<gene>
    <name evidence="9" type="ORF">AZE42_10550</name>
</gene>
<comment type="similarity">
    <text evidence="2">Belongs to the cytochrome P450 family.</text>
</comment>
<comment type="caution">
    <text evidence="9">The sequence shown here is derived from an EMBL/GenBank/DDBJ whole genome shotgun (WGS) entry which is preliminary data.</text>
</comment>
<dbReference type="InterPro" id="IPR036396">
    <property type="entry name" value="Cyt_P450_sf"/>
</dbReference>
<keyword evidence="8" id="KW-1133">Transmembrane helix</keyword>
<dbReference type="STRING" id="180088.A0A1J8QZL0"/>
<evidence type="ECO:0000313" key="9">
    <source>
        <dbReference type="EMBL" id="OJA14906.1"/>
    </source>
</evidence>
<dbReference type="SUPFAM" id="SSF48264">
    <property type="entry name" value="Cytochrome P450"/>
    <property type="match status" value="1"/>
</dbReference>
<reference evidence="9 10" key="1">
    <citation type="submission" date="2016-03" db="EMBL/GenBank/DDBJ databases">
        <title>Comparative genomics of the ectomycorrhizal sister species Rhizopogon vinicolor and Rhizopogon vesiculosus (Basidiomycota: Boletales) reveals a divergence of the mating type B locus.</title>
        <authorList>
            <person name="Mujic A.B."/>
            <person name="Kuo A."/>
            <person name="Tritt A."/>
            <person name="Lipzen A."/>
            <person name="Chen C."/>
            <person name="Johnson J."/>
            <person name="Sharma A."/>
            <person name="Barry K."/>
            <person name="Grigoriev I.V."/>
            <person name="Spatafora J.W."/>
        </authorList>
    </citation>
    <scope>NUCLEOTIDE SEQUENCE [LARGE SCALE GENOMIC DNA]</scope>
    <source>
        <strain evidence="9 10">AM-OR11-056</strain>
    </source>
</reference>
<keyword evidence="8" id="KW-0472">Membrane</keyword>
<keyword evidence="5" id="KW-0560">Oxidoreductase</keyword>
<accession>A0A1J8QZL0</accession>
<evidence type="ECO:0000256" key="4">
    <source>
        <dbReference type="ARBA" id="ARBA00022723"/>
    </source>
</evidence>
<dbReference type="PANTHER" id="PTHR46300:SF1">
    <property type="entry name" value="P450, PUTATIVE (EUROFUNG)-RELATED"/>
    <property type="match status" value="1"/>
</dbReference>
<comment type="cofactor">
    <cofactor evidence="1">
        <name>heme</name>
        <dbReference type="ChEBI" id="CHEBI:30413"/>
    </cofactor>
</comment>
<dbReference type="GO" id="GO:0020037">
    <property type="term" value="F:heme binding"/>
    <property type="evidence" value="ECO:0007669"/>
    <property type="project" value="InterPro"/>
</dbReference>
<evidence type="ECO:0000256" key="2">
    <source>
        <dbReference type="ARBA" id="ARBA00010617"/>
    </source>
</evidence>
<sequence>MEKQGASVADRPRMIAAGEIFTGGLSILLAPVGDRLRRMRRALHTHLQPKAVEEYQPLQMSHAKDTVLNILDDPYNFQNHATTQVLP</sequence>
<dbReference type="EMBL" id="LVVM01003439">
    <property type="protein sequence ID" value="OJA14906.1"/>
    <property type="molecule type" value="Genomic_DNA"/>
</dbReference>
<dbReference type="InterPro" id="IPR050364">
    <property type="entry name" value="Cytochrome_P450_fung"/>
</dbReference>
<keyword evidence="4" id="KW-0479">Metal-binding</keyword>
<evidence type="ECO:0000256" key="5">
    <source>
        <dbReference type="ARBA" id="ARBA00023002"/>
    </source>
</evidence>
<dbReference type="OrthoDB" id="2789670at2759"/>
<evidence type="ECO:0000256" key="3">
    <source>
        <dbReference type="ARBA" id="ARBA00022617"/>
    </source>
</evidence>
<evidence type="ECO:0000256" key="1">
    <source>
        <dbReference type="ARBA" id="ARBA00001971"/>
    </source>
</evidence>
<proteinExistence type="inferred from homology"/>
<keyword evidence="8" id="KW-0812">Transmembrane</keyword>
<keyword evidence="6" id="KW-0408">Iron</keyword>
<organism evidence="9 10">
    <name type="scientific">Rhizopogon vesiculosus</name>
    <dbReference type="NCBI Taxonomy" id="180088"/>
    <lineage>
        <taxon>Eukaryota</taxon>
        <taxon>Fungi</taxon>
        <taxon>Dikarya</taxon>
        <taxon>Basidiomycota</taxon>
        <taxon>Agaricomycotina</taxon>
        <taxon>Agaricomycetes</taxon>
        <taxon>Agaricomycetidae</taxon>
        <taxon>Boletales</taxon>
        <taxon>Suillineae</taxon>
        <taxon>Rhizopogonaceae</taxon>
        <taxon>Rhizopogon</taxon>
    </lineage>
</organism>
<keyword evidence="7" id="KW-0503">Monooxygenase</keyword>
<evidence type="ECO:0000256" key="7">
    <source>
        <dbReference type="ARBA" id="ARBA00023033"/>
    </source>
</evidence>
<dbReference type="GO" id="GO:0005506">
    <property type="term" value="F:iron ion binding"/>
    <property type="evidence" value="ECO:0007669"/>
    <property type="project" value="InterPro"/>
</dbReference>
<evidence type="ECO:0000313" key="10">
    <source>
        <dbReference type="Proteomes" id="UP000183567"/>
    </source>
</evidence>
<dbReference type="PANTHER" id="PTHR46300">
    <property type="entry name" value="P450, PUTATIVE (EUROFUNG)-RELATED-RELATED"/>
    <property type="match status" value="1"/>
</dbReference>
<keyword evidence="3" id="KW-0349">Heme</keyword>
<evidence type="ECO:0000256" key="8">
    <source>
        <dbReference type="SAM" id="Phobius"/>
    </source>
</evidence>
<dbReference type="AlphaFoldDB" id="A0A1J8QZL0"/>
<name>A0A1J8QZL0_9AGAM</name>
<dbReference type="GO" id="GO:0016705">
    <property type="term" value="F:oxidoreductase activity, acting on paired donors, with incorporation or reduction of molecular oxygen"/>
    <property type="evidence" value="ECO:0007669"/>
    <property type="project" value="InterPro"/>
</dbReference>